<protein>
    <submittedName>
        <fullName evidence="2">Uncharacterized protein</fullName>
    </submittedName>
</protein>
<keyword evidence="3" id="KW-1185">Reference proteome</keyword>
<feature type="region of interest" description="Disordered" evidence="1">
    <location>
        <begin position="1"/>
        <end position="30"/>
    </location>
</feature>
<dbReference type="EMBL" id="KE343405">
    <property type="protein sequence ID" value="EXB28731.1"/>
    <property type="molecule type" value="Genomic_DNA"/>
</dbReference>
<evidence type="ECO:0000313" key="3">
    <source>
        <dbReference type="Proteomes" id="UP000030645"/>
    </source>
</evidence>
<evidence type="ECO:0000256" key="1">
    <source>
        <dbReference type="SAM" id="MobiDB-lite"/>
    </source>
</evidence>
<accession>W9QY28</accession>
<sequence length="72" mass="7740">MASLARSYRENSSRAPSNGGKSNSEDESTGFGAGLCDCKVEKSRLSFTMLGPPISTYSQRFGMVHAVREGAY</sequence>
<evidence type="ECO:0000313" key="2">
    <source>
        <dbReference type="EMBL" id="EXB28731.1"/>
    </source>
</evidence>
<name>W9QY28_9ROSA</name>
<organism evidence="2 3">
    <name type="scientific">Morus notabilis</name>
    <dbReference type="NCBI Taxonomy" id="981085"/>
    <lineage>
        <taxon>Eukaryota</taxon>
        <taxon>Viridiplantae</taxon>
        <taxon>Streptophyta</taxon>
        <taxon>Embryophyta</taxon>
        <taxon>Tracheophyta</taxon>
        <taxon>Spermatophyta</taxon>
        <taxon>Magnoliopsida</taxon>
        <taxon>eudicotyledons</taxon>
        <taxon>Gunneridae</taxon>
        <taxon>Pentapetalae</taxon>
        <taxon>rosids</taxon>
        <taxon>fabids</taxon>
        <taxon>Rosales</taxon>
        <taxon>Moraceae</taxon>
        <taxon>Moreae</taxon>
        <taxon>Morus</taxon>
    </lineage>
</organism>
<dbReference type="AlphaFoldDB" id="W9QY28"/>
<dbReference type="Proteomes" id="UP000030645">
    <property type="component" value="Unassembled WGS sequence"/>
</dbReference>
<feature type="compositionally biased region" description="Polar residues" evidence="1">
    <location>
        <begin position="13"/>
        <end position="22"/>
    </location>
</feature>
<proteinExistence type="predicted"/>
<reference evidence="2" key="1">
    <citation type="submission" date="2013-06" db="EMBL/GenBank/DDBJ databases">
        <title>Draft Genome Sequence of a Mulberry Tree, Morus notabilis C.K. Schn.</title>
        <authorList>
            <person name="He N."/>
            <person name="Zhao S."/>
        </authorList>
    </citation>
    <scope>NUCLEOTIDE SEQUENCE</scope>
</reference>
<gene>
    <name evidence="2" type="ORF">L484_009417</name>
</gene>